<reference evidence="2" key="2">
    <citation type="submission" date="2025-08" db="UniProtKB">
        <authorList>
            <consortium name="Ensembl"/>
        </authorList>
    </citation>
    <scope>IDENTIFICATION</scope>
</reference>
<accession>A0A452SFI4</accession>
<name>A0A452SFI4_URSAM</name>
<keyword evidence="3" id="KW-1185">Reference proteome</keyword>
<dbReference type="AlphaFoldDB" id="A0A452SFI4"/>
<proteinExistence type="predicted"/>
<evidence type="ECO:0000313" key="2">
    <source>
        <dbReference type="Ensembl" id="ENSUAMP00000031265.1"/>
    </source>
</evidence>
<organism evidence="2 3">
    <name type="scientific">Ursus americanus</name>
    <name type="common">American black bear</name>
    <name type="synonym">Euarctos americanus</name>
    <dbReference type="NCBI Taxonomy" id="9643"/>
    <lineage>
        <taxon>Eukaryota</taxon>
        <taxon>Metazoa</taxon>
        <taxon>Chordata</taxon>
        <taxon>Craniata</taxon>
        <taxon>Vertebrata</taxon>
        <taxon>Euteleostomi</taxon>
        <taxon>Mammalia</taxon>
        <taxon>Eutheria</taxon>
        <taxon>Laurasiatheria</taxon>
        <taxon>Carnivora</taxon>
        <taxon>Caniformia</taxon>
        <taxon>Ursidae</taxon>
        <taxon>Ursus</taxon>
    </lineage>
</organism>
<dbReference type="Proteomes" id="UP000291022">
    <property type="component" value="Unassembled WGS sequence"/>
</dbReference>
<protein>
    <submittedName>
        <fullName evidence="2">Uncharacterized protein</fullName>
    </submittedName>
</protein>
<evidence type="ECO:0000313" key="3">
    <source>
        <dbReference type="Proteomes" id="UP000291022"/>
    </source>
</evidence>
<dbReference type="Ensembl" id="ENSUAMT00000034877.1">
    <property type="protein sequence ID" value="ENSUAMP00000031265.1"/>
    <property type="gene ID" value="ENSUAMG00000023997.1"/>
</dbReference>
<reference evidence="2" key="3">
    <citation type="submission" date="2025-09" db="UniProtKB">
        <authorList>
            <consortium name="Ensembl"/>
        </authorList>
    </citation>
    <scope>IDENTIFICATION</scope>
</reference>
<dbReference type="STRING" id="9643.ENSUAMP00000031265"/>
<dbReference type="GeneTree" id="ENSGT01030000240239"/>
<reference evidence="3" key="1">
    <citation type="submission" date="2016-06" db="EMBL/GenBank/DDBJ databases">
        <title>De novo assembly and RNA-Seq shows season-dependent expression and editing in black bear kidneys.</title>
        <authorList>
            <person name="Korstanje R."/>
            <person name="Srivastava A."/>
            <person name="Sarsani V.K."/>
            <person name="Sheehan S.M."/>
            <person name="Seger R.L."/>
            <person name="Barter M.E."/>
            <person name="Lindqvist C."/>
            <person name="Brody L.C."/>
            <person name="Mullikin J.C."/>
        </authorList>
    </citation>
    <scope>NUCLEOTIDE SEQUENCE [LARGE SCALE GENOMIC DNA]</scope>
</reference>
<evidence type="ECO:0000256" key="1">
    <source>
        <dbReference type="SAM" id="MobiDB-lite"/>
    </source>
</evidence>
<sequence>ASSEQFQKQAGGLGKQVEWAKLQTPIAVLQRKGKDQENLKHFVRIMVLAYAPKQERVKYHKLYGTKLNHDDFKMPPFESEETKDTEAPTGPQKSR</sequence>
<feature type="region of interest" description="Disordered" evidence="1">
    <location>
        <begin position="68"/>
        <end position="95"/>
    </location>
</feature>